<sequence>MTPPPLRSFSRAALPPGAACAASFVPQYPGVRGRAPAAAPGKHPRGHHPRGKEKGRPLRSGPSSRYPSRDHPMLPEGPRLEAAAPKDHFRIFDTTPAPTVRPPSRMAKRSFSSIAIGAISSTVNFRLSPGITISVPSGSFTVPVTSVVRK</sequence>
<feature type="compositionally biased region" description="Low complexity" evidence="1">
    <location>
        <begin position="32"/>
        <end position="41"/>
    </location>
</feature>
<evidence type="ECO:0000256" key="1">
    <source>
        <dbReference type="SAM" id="MobiDB-lite"/>
    </source>
</evidence>
<dbReference type="Proteomes" id="UP000256794">
    <property type="component" value="Unassembled WGS sequence"/>
</dbReference>
<evidence type="ECO:0000313" key="3">
    <source>
        <dbReference type="Proteomes" id="UP000256794"/>
    </source>
</evidence>
<feature type="compositionally biased region" description="Basic residues" evidence="1">
    <location>
        <begin position="42"/>
        <end position="53"/>
    </location>
</feature>
<name>A0AAQ0HD78_PARVE</name>
<protein>
    <submittedName>
        <fullName evidence="2">Uncharacterized protein</fullName>
    </submittedName>
</protein>
<gene>
    <name evidence="2" type="ORF">ATH84_10562</name>
</gene>
<accession>A0AAQ0HD78</accession>
<keyword evidence="3" id="KW-1185">Reference proteome</keyword>
<comment type="caution">
    <text evidence="2">The sequence shown here is derived from an EMBL/GenBank/DDBJ whole genome shotgun (WGS) entry which is preliminary data.</text>
</comment>
<dbReference type="AlphaFoldDB" id="A0AAQ0HD78"/>
<organism evidence="2 3">
    <name type="scientific">Paracoccus versutus</name>
    <name type="common">Thiobacillus versutus</name>
    <dbReference type="NCBI Taxonomy" id="34007"/>
    <lineage>
        <taxon>Bacteria</taxon>
        <taxon>Pseudomonadati</taxon>
        <taxon>Pseudomonadota</taxon>
        <taxon>Alphaproteobacteria</taxon>
        <taxon>Rhodobacterales</taxon>
        <taxon>Paracoccaceae</taxon>
        <taxon>Paracoccus</taxon>
    </lineage>
</organism>
<evidence type="ECO:0000313" key="2">
    <source>
        <dbReference type="EMBL" id="REG30072.1"/>
    </source>
</evidence>
<dbReference type="EMBL" id="QUMX01000056">
    <property type="protein sequence ID" value="REG30072.1"/>
    <property type="molecule type" value="Genomic_DNA"/>
</dbReference>
<reference evidence="2 3" key="1">
    <citation type="submission" date="2018-08" db="EMBL/GenBank/DDBJ databases">
        <title>Genomic Encyclopedia of Archaeal and Bacterial Type Strains, Phase II (KMG-II): from individual species to whole genera.</title>
        <authorList>
            <person name="Goeker M."/>
        </authorList>
    </citation>
    <scope>NUCLEOTIDE SEQUENCE [LARGE SCALE GENOMIC DNA]</scope>
    <source>
        <strain evidence="2 3">DSM 582</strain>
    </source>
</reference>
<proteinExistence type="predicted"/>
<feature type="region of interest" description="Disordered" evidence="1">
    <location>
        <begin position="29"/>
        <end position="87"/>
    </location>
</feature>